<evidence type="ECO:0000313" key="5">
    <source>
        <dbReference type="EMBL" id="GAA3697204.1"/>
    </source>
</evidence>
<dbReference type="PANTHER" id="PTHR30146">
    <property type="entry name" value="LACI-RELATED TRANSCRIPTIONAL REPRESSOR"/>
    <property type="match status" value="1"/>
</dbReference>
<proteinExistence type="predicted"/>
<name>A0ABP7CW31_9SPHN</name>
<dbReference type="PROSITE" id="PS50932">
    <property type="entry name" value="HTH_LACI_2"/>
    <property type="match status" value="1"/>
</dbReference>
<dbReference type="CDD" id="cd01392">
    <property type="entry name" value="HTH_LacI"/>
    <property type="match status" value="1"/>
</dbReference>
<dbReference type="InterPro" id="IPR028082">
    <property type="entry name" value="Peripla_BP_I"/>
</dbReference>
<dbReference type="RefSeq" id="WP_344691744.1">
    <property type="nucleotide sequence ID" value="NZ_BAABBF010000001.1"/>
</dbReference>
<reference evidence="6" key="1">
    <citation type="journal article" date="2019" name="Int. J. Syst. Evol. Microbiol.">
        <title>The Global Catalogue of Microorganisms (GCM) 10K type strain sequencing project: providing services to taxonomists for standard genome sequencing and annotation.</title>
        <authorList>
            <consortium name="The Broad Institute Genomics Platform"/>
            <consortium name="The Broad Institute Genome Sequencing Center for Infectious Disease"/>
            <person name="Wu L."/>
            <person name="Ma J."/>
        </authorList>
    </citation>
    <scope>NUCLEOTIDE SEQUENCE [LARGE SCALE GENOMIC DNA]</scope>
    <source>
        <strain evidence="6">JCM 17498</strain>
    </source>
</reference>
<gene>
    <name evidence="5" type="ORF">GCM10022268_04590</name>
</gene>
<dbReference type="Proteomes" id="UP001500523">
    <property type="component" value="Unassembled WGS sequence"/>
</dbReference>
<protein>
    <submittedName>
        <fullName evidence="5">LacI family DNA-binding transcriptional regulator</fullName>
    </submittedName>
</protein>
<dbReference type="InterPro" id="IPR046335">
    <property type="entry name" value="LacI/GalR-like_sensor"/>
</dbReference>
<dbReference type="InterPro" id="IPR010982">
    <property type="entry name" value="Lambda_DNA-bd_dom_sf"/>
</dbReference>
<dbReference type="SUPFAM" id="SSF53822">
    <property type="entry name" value="Periplasmic binding protein-like I"/>
    <property type="match status" value="1"/>
</dbReference>
<keyword evidence="3" id="KW-0804">Transcription</keyword>
<dbReference type="SUPFAM" id="SSF47413">
    <property type="entry name" value="lambda repressor-like DNA-binding domains"/>
    <property type="match status" value="1"/>
</dbReference>
<sequence>MTDKKPSTARTNPLKMADIARLAGVSASTVSRALAGSAKIPEQTRDAIEAIAAEHGYVVNRSARNLRQSLTMTICVAVPLGHETDQLVTDPFFLRLFGHMADAVARRHYDILLVREPAPDALWLQRLIRSQRADGYIIVGQSDQHESLNLAASEFLPMVVGGSELPDQRYCSVGSDNYEGGRLATEHLIRSGRRRILFIGPATLPQVDRRFAGYIDTLARHGIDHDPALSIPAHFTGSEAHDRVTAAITSGVVFDAVFAASDGIAWSAIRAIEASGLRCPDDIAVVGFDDTDIAVQARPSLTTVRQDVAAMGETLVDLLFQRMKGIDTPSTVLPVELITRDSAPD</sequence>
<evidence type="ECO:0000256" key="1">
    <source>
        <dbReference type="ARBA" id="ARBA00023015"/>
    </source>
</evidence>
<keyword evidence="2 5" id="KW-0238">DNA-binding</keyword>
<dbReference type="InterPro" id="IPR000843">
    <property type="entry name" value="HTH_LacI"/>
</dbReference>
<evidence type="ECO:0000259" key="4">
    <source>
        <dbReference type="PROSITE" id="PS50932"/>
    </source>
</evidence>
<evidence type="ECO:0000256" key="3">
    <source>
        <dbReference type="ARBA" id="ARBA00023163"/>
    </source>
</evidence>
<dbReference type="Gene3D" id="1.10.260.40">
    <property type="entry name" value="lambda repressor-like DNA-binding domains"/>
    <property type="match status" value="1"/>
</dbReference>
<organism evidence="5 6">
    <name type="scientific">Sphingomonas cynarae</name>
    <dbReference type="NCBI Taxonomy" id="930197"/>
    <lineage>
        <taxon>Bacteria</taxon>
        <taxon>Pseudomonadati</taxon>
        <taxon>Pseudomonadota</taxon>
        <taxon>Alphaproteobacteria</taxon>
        <taxon>Sphingomonadales</taxon>
        <taxon>Sphingomonadaceae</taxon>
        <taxon>Sphingomonas</taxon>
    </lineage>
</organism>
<dbReference type="PROSITE" id="PS00356">
    <property type="entry name" value="HTH_LACI_1"/>
    <property type="match status" value="1"/>
</dbReference>
<comment type="caution">
    <text evidence="5">The sequence shown here is derived from an EMBL/GenBank/DDBJ whole genome shotgun (WGS) entry which is preliminary data.</text>
</comment>
<accession>A0ABP7CW31</accession>
<feature type="domain" description="HTH lacI-type" evidence="4">
    <location>
        <begin position="14"/>
        <end position="68"/>
    </location>
</feature>
<keyword evidence="1" id="KW-0805">Transcription regulation</keyword>
<dbReference type="Pfam" id="PF13377">
    <property type="entry name" value="Peripla_BP_3"/>
    <property type="match status" value="1"/>
</dbReference>
<dbReference type="Gene3D" id="3.40.50.2300">
    <property type="match status" value="2"/>
</dbReference>
<dbReference type="PANTHER" id="PTHR30146:SF120">
    <property type="entry name" value="ALANINE RACEMASE"/>
    <property type="match status" value="1"/>
</dbReference>
<dbReference type="EMBL" id="BAABBF010000001">
    <property type="protein sequence ID" value="GAA3697204.1"/>
    <property type="molecule type" value="Genomic_DNA"/>
</dbReference>
<dbReference type="SMART" id="SM00354">
    <property type="entry name" value="HTH_LACI"/>
    <property type="match status" value="1"/>
</dbReference>
<dbReference type="GO" id="GO:0003677">
    <property type="term" value="F:DNA binding"/>
    <property type="evidence" value="ECO:0007669"/>
    <property type="project" value="UniProtKB-KW"/>
</dbReference>
<evidence type="ECO:0000256" key="2">
    <source>
        <dbReference type="ARBA" id="ARBA00023125"/>
    </source>
</evidence>
<keyword evidence="6" id="KW-1185">Reference proteome</keyword>
<dbReference type="Pfam" id="PF00356">
    <property type="entry name" value="LacI"/>
    <property type="match status" value="1"/>
</dbReference>
<evidence type="ECO:0000313" key="6">
    <source>
        <dbReference type="Proteomes" id="UP001500523"/>
    </source>
</evidence>